<accession>A0ABW3F0U7</accession>
<dbReference type="PANTHER" id="PTHR21043:SF0">
    <property type="entry name" value="MITOCHONDRIAL ASSEMBLY OF RIBOSOMAL LARGE SUBUNIT PROTEIN 1"/>
    <property type="match status" value="1"/>
</dbReference>
<reference evidence="4" key="1">
    <citation type="journal article" date="2019" name="Int. J. Syst. Evol. Microbiol.">
        <title>The Global Catalogue of Microorganisms (GCM) 10K type strain sequencing project: providing services to taxonomists for standard genome sequencing and annotation.</title>
        <authorList>
            <consortium name="The Broad Institute Genomics Platform"/>
            <consortium name="The Broad Institute Genome Sequencing Center for Infectious Disease"/>
            <person name="Wu L."/>
            <person name="Ma J."/>
        </authorList>
    </citation>
    <scope>NUCLEOTIDE SEQUENCE [LARGE SCALE GENOMIC DNA]</scope>
    <source>
        <strain evidence="4">JCM 31202</strain>
    </source>
</reference>
<dbReference type="EMBL" id="JBHTJA010000134">
    <property type="protein sequence ID" value="MFD0905424.1"/>
    <property type="molecule type" value="Genomic_DNA"/>
</dbReference>
<evidence type="ECO:0000313" key="3">
    <source>
        <dbReference type="EMBL" id="MFD0905424.1"/>
    </source>
</evidence>
<keyword evidence="2" id="KW-0963">Cytoplasm</keyword>
<dbReference type="Gene3D" id="3.30.460.10">
    <property type="entry name" value="Beta Polymerase, domain 2"/>
    <property type="match status" value="1"/>
</dbReference>
<dbReference type="InterPro" id="IPR043519">
    <property type="entry name" value="NT_sf"/>
</dbReference>
<dbReference type="PANTHER" id="PTHR21043">
    <property type="entry name" value="IOJAP SUPERFAMILY ORTHOLOG"/>
    <property type="match status" value="1"/>
</dbReference>
<dbReference type="InterPro" id="IPR004394">
    <property type="entry name" value="Iojap/RsfS/C7orf30"/>
</dbReference>
<proteinExistence type="inferred from homology"/>
<organism evidence="3 4">
    <name type="scientific">Actinomadura sediminis</name>
    <dbReference type="NCBI Taxonomy" id="1038904"/>
    <lineage>
        <taxon>Bacteria</taxon>
        <taxon>Bacillati</taxon>
        <taxon>Actinomycetota</taxon>
        <taxon>Actinomycetes</taxon>
        <taxon>Streptosporangiales</taxon>
        <taxon>Thermomonosporaceae</taxon>
        <taxon>Actinomadura</taxon>
    </lineage>
</organism>
<evidence type="ECO:0000256" key="1">
    <source>
        <dbReference type="ARBA" id="ARBA00010574"/>
    </source>
</evidence>
<comment type="function">
    <text evidence="2">Functions as a ribosomal silencing factor. Interacts with ribosomal protein uL14 (rplN), blocking formation of intersubunit bridge B8. Prevents association of the 30S and 50S ribosomal subunits and the formation of functional ribosomes, thus repressing translation.</text>
</comment>
<sequence>MTASERAATLVRIAAEAAGDKLADDILAYDVSEQLVITDAFVLCSAPNDRQVRAIVDEVEKRLREEADAKPVRREGEREGRWVLLDYADVIVHIQHEEDRVFYALERLWKDCPVIDLPDSVTAHQAQRARTVGSASE</sequence>
<dbReference type="SUPFAM" id="SSF81301">
    <property type="entry name" value="Nucleotidyltransferase"/>
    <property type="match status" value="1"/>
</dbReference>
<dbReference type="Proteomes" id="UP001596972">
    <property type="component" value="Unassembled WGS sequence"/>
</dbReference>
<keyword evidence="2" id="KW-0810">Translation regulation</keyword>
<keyword evidence="2" id="KW-0678">Repressor</keyword>
<comment type="subunit">
    <text evidence="2">Interacts with ribosomal protein uL14 (rplN).</text>
</comment>
<comment type="similarity">
    <text evidence="1 2">Belongs to the Iojap/RsfS family.</text>
</comment>
<dbReference type="NCBIfam" id="TIGR00090">
    <property type="entry name" value="rsfS_iojap_ybeB"/>
    <property type="match status" value="1"/>
</dbReference>
<protein>
    <recommendedName>
        <fullName evidence="2">Ribosomal silencing factor RsfS</fullName>
    </recommendedName>
</protein>
<dbReference type="RefSeq" id="WP_378306327.1">
    <property type="nucleotide sequence ID" value="NZ_JBHTJA010000134.1"/>
</dbReference>
<evidence type="ECO:0000313" key="4">
    <source>
        <dbReference type="Proteomes" id="UP001596972"/>
    </source>
</evidence>
<dbReference type="HAMAP" id="MF_01477">
    <property type="entry name" value="Iojap_RsfS"/>
    <property type="match status" value="1"/>
</dbReference>
<gene>
    <name evidence="2 3" type="primary">rsfS</name>
    <name evidence="3" type="ORF">ACFQ11_33960</name>
</gene>
<dbReference type="Pfam" id="PF02410">
    <property type="entry name" value="RsfS"/>
    <property type="match status" value="1"/>
</dbReference>
<keyword evidence="4" id="KW-1185">Reference proteome</keyword>
<evidence type="ECO:0000256" key="2">
    <source>
        <dbReference type="HAMAP-Rule" id="MF_01477"/>
    </source>
</evidence>
<name>A0ABW3F0U7_9ACTN</name>
<comment type="subcellular location">
    <subcellularLocation>
        <location evidence="2">Cytoplasm</location>
    </subcellularLocation>
</comment>
<comment type="caution">
    <text evidence="3">The sequence shown here is derived from an EMBL/GenBank/DDBJ whole genome shotgun (WGS) entry which is preliminary data.</text>
</comment>